<organism evidence="7 8">
    <name type="scientific">Thermomonas carbonis</name>
    <dbReference type="NCBI Taxonomy" id="1463158"/>
    <lineage>
        <taxon>Bacteria</taxon>
        <taxon>Pseudomonadati</taxon>
        <taxon>Pseudomonadota</taxon>
        <taxon>Gammaproteobacteria</taxon>
        <taxon>Lysobacterales</taxon>
        <taxon>Lysobacteraceae</taxon>
        <taxon>Thermomonas</taxon>
    </lineage>
</organism>
<proteinExistence type="predicted"/>
<evidence type="ECO:0000256" key="3">
    <source>
        <dbReference type="ARBA" id="ARBA00022603"/>
    </source>
</evidence>
<dbReference type="InterPro" id="IPR007848">
    <property type="entry name" value="Small_mtfrase_dom"/>
</dbReference>
<keyword evidence="5" id="KW-0949">S-adenosyl-L-methionine</keyword>
<dbReference type="CDD" id="cd02440">
    <property type="entry name" value="AdoMet_MTases"/>
    <property type="match status" value="1"/>
</dbReference>
<reference evidence="7 8" key="1">
    <citation type="submission" date="2020-08" db="EMBL/GenBank/DDBJ databases">
        <title>Genome sequence of Thermomonas carbonis KCTC 42013T.</title>
        <authorList>
            <person name="Hyun D.-W."/>
            <person name="Bae J.-W."/>
        </authorList>
    </citation>
    <scope>NUCLEOTIDE SEQUENCE [LARGE SCALE GENOMIC DNA]</scope>
    <source>
        <strain evidence="7 8">KCTC 42013</strain>
    </source>
</reference>
<dbReference type="PANTHER" id="PTHR47816:SF4">
    <property type="entry name" value="RIBOSOMAL RNA SMALL SUBUNIT METHYLTRANSFERASE C"/>
    <property type="match status" value="1"/>
</dbReference>
<keyword evidence="3 7" id="KW-0489">Methyltransferase</keyword>
<dbReference type="Gene3D" id="3.40.50.150">
    <property type="entry name" value="Vaccinia Virus protein VP39"/>
    <property type="match status" value="2"/>
</dbReference>
<dbReference type="InterPro" id="IPR029063">
    <property type="entry name" value="SAM-dependent_MTases_sf"/>
</dbReference>
<accession>A0A7G9SS29</accession>
<dbReference type="RefSeq" id="WP_187553170.1">
    <property type="nucleotide sequence ID" value="NZ_BMZL01000001.1"/>
</dbReference>
<evidence type="ECO:0000256" key="1">
    <source>
        <dbReference type="ARBA" id="ARBA00022490"/>
    </source>
</evidence>
<evidence type="ECO:0000256" key="5">
    <source>
        <dbReference type="ARBA" id="ARBA00022691"/>
    </source>
</evidence>
<dbReference type="InterPro" id="IPR002052">
    <property type="entry name" value="DNA_methylase_N6_adenine_CS"/>
</dbReference>
<name>A0A7G9SS29_9GAMM</name>
<dbReference type="AlphaFoldDB" id="A0A7G9SS29"/>
<keyword evidence="8" id="KW-1185">Reference proteome</keyword>
<keyword evidence="1" id="KW-0963">Cytoplasm</keyword>
<gene>
    <name evidence="7" type="ORF">H9L16_03315</name>
</gene>
<keyword evidence="2" id="KW-0698">rRNA processing</keyword>
<dbReference type="GO" id="GO:0032259">
    <property type="term" value="P:methylation"/>
    <property type="evidence" value="ECO:0007669"/>
    <property type="project" value="UniProtKB-KW"/>
</dbReference>
<dbReference type="KEGG" id="tcn:H9L16_03315"/>
<dbReference type="GO" id="GO:0006364">
    <property type="term" value="P:rRNA processing"/>
    <property type="evidence" value="ECO:0007669"/>
    <property type="project" value="UniProtKB-KW"/>
</dbReference>
<dbReference type="PROSITE" id="PS00092">
    <property type="entry name" value="N6_MTASE"/>
    <property type="match status" value="1"/>
</dbReference>
<dbReference type="PANTHER" id="PTHR47816">
    <property type="entry name" value="RIBOSOMAL RNA SMALL SUBUNIT METHYLTRANSFERASE C"/>
    <property type="match status" value="1"/>
</dbReference>
<dbReference type="GO" id="GO:0003676">
    <property type="term" value="F:nucleic acid binding"/>
    <property type="evidence" value="ECO:0007669"/>
    <property type="project" value="InterPro"/>
</dbReference>
<evidence type="ECO:0000313" key="7">
    <source>
        <dbReference type="EMBL" id="QNN70654.1"/>
    </source>
</evidence>
<evidence type="ECO:0000256" key="4">
    <source>
        <dbReference type="ARBA" id="ARBA00022679"/>
    </source>
</evidence>
<dbReference type="SUPFAM" id="SSF53335">
    <property type="entry name" value="S-adenosyl-L-methionine-dependent methyltransferases"/>
    <property type="match status" value="1"/>
</dbReference>
<dbReference type="Pfam" id="PF05175">
    <property type="entry name" value="MTS"/>
    <property type="match status" value="1"/>
</dbReference>
<keyword evidence="4 7" id="KW-0808">Transferase</keyword>
<sequence length="351" mass="37575">MSNHRDIALDALLYPFAEGALRWSADALFLRAREGAALHMRGGLQSLACTQPFKPEADRLQRIGATLVDEDAVPAARYPLVLVLPPRQREEARALLAKACMAVAPGGIVIASVANDEGAKSREADLKQLAGTVTTLSKHHCRVSWTRPDATFDAATLAQWAKADAPRKVISPNVPGEAFLSRPGVFAWDRVDAASAMLAEALPNDLSGRIADFGAGWGYLSMQVLARCPKVASLDLYEADARALALAGENLADSRVPVSRHWRDVAAGVSERFDAIVCNPPFHALGRGDRPDIGRAFIAAAASALKPGGRLWLVANRHLPYEYALGEGFAQVQTLAQDGGFKIVEATKAAR</sequence>
<dbReference type="Proteomes" id="UP000515804">
    <property type="component" value="Chromosome"/>
</dbReference>
<evidence type="ECO:0000256" key="2">
    <source>
        <dbReference type="ARBA" id="ARBA00022552"/>
    </source>
</evidence>
<feature type="domain" description="Methyltransferase small" evidence="6">
    <location>
        <begin position="179"/>
        <end position="344"/>
    </location>
</feature>
<protein>
    <submittedName>
        <fullName evidence="7">Class I SAM-dependent methyltransferase</fullName>
    </submittedName>
</protein>
<evidence type="ECO:0000259" key="6">
    <source>
        <dbReference type="Pfam" id="PF05175"/>
    </source>
</evidence>
<dbReference type="GO" id="GO:0008757">
    <property type="term" value="F:S-adenosylmethionine-dependent methyltransferase activity"/>
    <property type="evidence" value="ECO:0007669"/>
    <property type="project" value="InterPro"/>
</dbReference>
<dbReference type="InterPro" id="IPR046977">
    <property type="entry name" value="RsmC/RlmG"/>
</dbReference>
<evidence type="ECO:0000313" key="8">
    <source>
        <dbReference type="Proteomes" id="UP000515804"/>
    </source>
</evidence>
<dbReference type="EMBL" id="CP060719">
    <property type="protein sequence ID" value="QNN70654.1"/>
    <property type="molecule type" value="Genomic_DNA"/>
</dbReference>
<dbReference type="GO" id="GO:0008170">
    <property type="term" value="F:N-methyltransferase activity"/>
    <property type="evidence" value="ECO:0007669"/>
    <property type="project" value="UniProtKB-ARBA"/>
</dbReference>